<keyword evidence="5" id="KW-0378">Hydrolase</keyword>
<dbReference type="GO" id="GO:0008448">
    <property type="term" value="F:N-acetylglucosamine-6-phosphate deacetylase activity"/>
    <property type="evidence" value="ECO:0007669"/>
    <property type="project" value="UniProtKB-EC"/>
</dbReference>
<dbReference type="Gene3D" id="3.20.20.140">
    <property type="entry name" value="Metal-dependent hydrolases"/>
    <property type="match status" value="1"/>
</dbReference>
<keyword evidence="4" id="KW-0479">Metal-binding</keyword>
<evidence type="ECO:0000256" key="3">
    <source>
        <dbReference type="ARBA" id="ARBA00018029"/>
    </source>
</evidence>
<comment type="catalytic activity">
    <reaction evidence="7">
        <text>N-acetyl-D-glucosamine 6-phosphate + H2O = D-glucosamine 6-phosphate + acetate</text>
        <dbReference type="Rhea" id="RHEA:22936"/>
        <dbReference type="ChEBI" id="CHEBI:15377"/>
        <dbReference type="ChEBI" id="CHEBI:30089"/>
        <dbReference type="ChEBI" id="CHEBI:57513"/>
        <dbReference type="ChEBI" id="CHEBI:58725"/>
        <dbReference type="EC" id="3.5.1.25"/>
    </reaction>
</comment>
<proteinExistence type="inferred from homology"/>
<dbReference type="PANTHER" id="PTHR11113:SF14">
    <property type="entry name" value="N-ACETYLGLUCOSAMINE-6-PHOSPHATE DEACETYLASE"/>
    <property type="match status" value="1"/>
</dbReference>
<evidence type="ECO:0000256" key="7">
    <source>
        <dbReference type="ARBA" id="ARBA00047647"/>
    </source>
</evidence>
<accession>A0A7S1BL04</accession>
<dbReference type="GO" id="GO:0006046">
    <property type="term" value="P:N-acetylglucosamine catabolic process"/>
    <property type="evidence" value="ECO:0007669"/>
    <property type="project" value="TreeGrafter"/>
</dbReference>
<evidence type="ECO:0000259" key="9">
    <source>
        <dbReference type="Pfam" id="PF01979"/>
    </source>
</evidence>
<comment type="similarity">
    <text evidence="1">Belongs to the metallo-dependent hydrolases superfamily. NagA family.</text>
</comment>
<dbReference type="AlphaFoldDB" id="A0A7S1BL04"/>
<organism evidence="10">
    <name type="scientific">Corethron hystrix</name>
    <dbReference type="NCBI Taxonomy" id="216773"/>
    <lineage>
        <taxon>Eukaryota</taxon>
        <taxon>Sar</taxon>
        <taxon>Stramenopiles</taxon>
        <taxon>Ochrophyta</taxon>
        <taxon>Bacillariophyta</taxon>
        <taxon>Coscinodiscophyceae</taxon>
        <taxon>Corethrophycidae</taxon>
        <taxon>Corethrales</taxon>
        <taxon>Corethraceae</taxon>
        <taxon>Corethron</taxon>
    </lineage>
</organism>
<dbReference type="InterPro" id="IPR032466">
    <property type="entry name" value="Metal_Hydrolase"/>
</dbReference>
<dbReference type="NCBIfam" id="TIGR00221">
    <property type="entry name" value="nagA"/>
    <property type="match status" value="1"/>
</dbReference>
<gene>
    <name evidence="10" type="ORF">CHYS00102_LOCUS15869</name>
</gene>
<dbReference type="InterPro" id="IPR006680">
    <property type="entry name" value="Amidohydro-rel"/>
</dbReference>
<sequence>MSRSSQPLDNARSPKRSRRNDFETGSGSTLRILRLVNIGRILCRQRRSAGPIPRSPASPGRQSPVRYEVQINLSTRNIVYVGSWPSPNGREEANEGVYYEVHDCDGHTLCPGLVDIQINGAYGIDFSNPSCDFADLRTTCVRLARERGVTSILPTVVSSPPEVYARLLRWRKPAIEEGYNGAKLLGWHFEGPFMSPKYKGAHDASCMLDPTVENVKKIYFSNDVKNDHDSTRIPLVLVTMAPELPGAMDAITHLTKDQNVVVSLGHTDASYEVCHTATKSGASLLTHTFNAMAPFHHRKPGPVGLVVDGTMPRCSVICDGHHVSDVTIKMLRAVRPGGIILVSDGMAASGSEDGEYVLGDVRVTVKDGKATVTGTGTLAGSCATLDQCVGLYRIITGCTWEEAWEAGSLRPAEAVNVDDVGIVEVGKRGDVALWEGVGDNGVYDKDTSKMKVICCWVGGREVN</sequence>
<dbReference type="EC" id="3.5.1.25" evidence="2"/>
<dbReference type="Pfam" id="PF01979">
    <property type="entry name" value="Amidohydro_1"/>
    <property type="match status" value="1"/>
</dbReference>
<dbReference type="SUPFAM" id="SSF51556">
    <property type="entry name" value="Metallo-dependent hydrolases"/>
    <property type="match status" value="1"/>
</dbReference>
<dbReference type="SUPFAM" id="SSF51338">
    <property type="entry name" value="Composite domain of metallo-dependent hydrolases"/>
    <property type="match status" value="1"/>
</dbReference>
<dbReference type="CDD" id="cd00854">
    <property type="entry name" value="NagA"/>
    <property type="match status" value="1"/>
</dbReference>
<keyword evidence="6" id="KW-0119">Carbohydrate metabolism</keyword>
<dbReference type="InterPro" id="IPR003764">
    <property type="entry name" value="GlcNAc_6-P_deAcase"/>
</dbReference>
<dbReference type="PANTHER" id="PTHR11113">
    <property type="entry name" value="N-ACETYLGLUCOSAMINE-6-PHOSPHATE DEACETYLASE"/>
    <property type="match status" value="1"/>
</dbReference>
<dbReference type="GO" id="GO:0046872">
    <property type="term" value="F:metal ion binding"/>
    <property type="evidence" value="ECO:0007669"/>
    <property type="project" value="UniProtKB-KW"/>
</dbReference>
<evidence type="ECO:0000256" key="6">
    <source>
        <dbReference type="ARBA" id="ARBA00023277"/>
    </source>
</evidence>
<evidence type="ECO:0000313" key="10">
    <source>
        <dbReference type="EMBL" id="CAD8888669.1"/>
    </source>
</evidence>
<evidence type="ECO:0000256" key="8">
    <source>
        <dbReference type="SAM" id="MobiDB-lite"/>
    </source>
</evidence>
<evidence type="ECO:0000256" key="5">
    <source>
        <dbReference type="ARBA" id="ARBA00022801"/>
    </source>
</evidence>
<evidence type="ECO:0000256" key="1">
    <source>
        <dbReference type="ARBA" id="ARBA00010716"/>
    </source>
</evidence>
<feature type="domain" description="Amidohydrolase-related" evidence="9">
    <location>
        <begin position="108"/>
        <end position="462"/>
    </location>
</feature>
<dbReference type="InterPro" id="IPR011059">
    <property type="entry name" value="Metal-dep_hydrolase_composite"/>
</dbReference>
<name>A0A7S1BL04_9STRA</name>
<reference evidence="10" key="1">
    <citation type="submission" date="2021-01" db="EMBL/GenBank/DDBJ databases">
        <authorList>
            <person name="Corre E."/>
            <person name="Pelletier E."/>
            <person name="Niang G."/>
            <person name="Scheremetjew M."/>
            <person name="Finn R."/>
            <person name="Kale V."/>
            <person name="Holt S."/>
            <person name="Cochrane G."/>
            <person name="Meng A."/>
            <person name="Brown T."/>
            <person name="Cohen L."/>
        </authorList>
    </citation>
    <scope>NUCLEOTIDE SEQUENCE</scope>
    <source>
        <strain evidence="10">308</strain>
    </source>
</reference>
<protein>
    <recommendedName>
        <fullName evidence="3">N-acetylglucosamine-6-phosphate deacetylase</fullName>
        <ecNumber evidence="2">3.5.1.25</ecNumber>
    </recommendedName>
</protein>
<evidence type="ECO:0000256" key="4">
    <source>
        <dbReference type="ARBA" id="ARBA00022723"/>
    </source>
</evidence>
<feature type="region of interest" description="Disordered" evidence="8">
    <location>
        <begin position="1"/>
        <end position="25"/>
    </location>
</feature>
<dbReference type="EMBL" id="HBFR01022068">
    <property type="protein sequence ID" value="CAD8888669.1"/>
    <property type="molecule type" value="Transcribed_RNA"/>
</dbReference>
<evidence type="ECO:0000256" key="2">
    <source>
        <dbReference type="ARBA" id="ARBA00011899"/>
    </source>
</evidence>